<keyword evidence="3" id="KW-1185">Reference proteome</keyword>
<dbReference type="EMBL" id="LXQA010164383">
    <property type="protein sequence ID" value="MCI28233.1"/>
    <property type="molecule type" value="Genomic_DNA"/>
</dbReference>
<evidence type="ECO:0000313" key="3">
    <source>
        <dbReference type="Proteomes" id="UP000265520"/>
    </source>
</evidence>
<proteinExistence type="predicted"/>
<keyword evidence="1" id="KW-0812">Transmembrane</keyword>
<keyword evidence="1" id="KW-1133">Transmembrane helix</keyword>
<comment type="caution">
    <text evidence="2">The sequence shown here is derived from an EMBL/GenBank/DDBJ whole genome shotgun (WGS) entry which is preliminary data.</text>
</comment>
<feature type="non-terminal residue" evidence="2">
    <location>
        <position position="91"/>
    </location>
</feature>
<accession>A0A392QV42</accession>
<evidence type="ECO:0008006" key="4">
    <source>
        <dbReference type="Google" id="ProtNLM"/>
    </source>
</evidence>
<sequence length="91" mass="10091">MPGGGGSKGLGIRSLSYGSLDNNNNNKQLQNVVSLSPIQSSARKGLKMIKEKEKEQLFLWIFKFAGRKKVGMLFLCLISVVVFVWVLYVGK</sequence>
<feature type="transmembrane region" description="Helical" evidence="1">
    <location>
        <begin position="70"/>
        <end position="88"/>
    </location>
</feature>
<name>A0A392QV42_9FABA</name>
<reference evidence="2 3" key="1">
    <citation type="journal article" date="2018" name="Front. Plant Sci.">
        <title>Red Clover (Trifolium pratense) and Zigzag Clover (T. medium) - A Picture of Genomic Similarities and Differences.</title>
        <authorList>
            <person name="Dluhosova J."/>
            <person name="Istvanek J."/>
            <person name="Nedelnik J."/>
            <person name="Repkova J."/>
        </authorList>
    </citation>
    <scope>NUCLEOTIDE SEQUENCE [LARGE SCALE GENOMIC DNA]</scope>
    <source>
        <strain evidence="3">cv. 10/8</strain>
        <tissue evidence="2">Leaf</tissue>
    </source>
</reference>
<protein>
    <recommendedName>
        <fullName evidence="4">Transmembrane protein</fullName>
    </recommendedName>
</protein>
<evidence type="ECO:0000313" key="2">
    <source>
        <dbReference type="EMBL" id="MCI28233.1"/>
    </source>
</evidence>
<dbReference type="Proteomes" id="UP000265520">
    <property type="component" value="Unassembled WGS sequence"/>
</dbReference>
<keyword evidence="1" id="KW-0472">Membrane</keyword>
<dbReference type="AlphaFoldDB" id="A0A392QV42"/>
<evidence type="ECO:0000256" key="1">
    <source>
        <dbReference type="SAM" id="Phobius"/>
    </source>
</evidence>
<organism evidence="2 3">
    <name type="scientific">Trifolium medium</name>
    <dbReference type="NCBI Taxonomy" id="97028"/>
    <lineage>
        <taxon>Eukaryota</taxon>
        <taxon>Viridiplantae</taxon>
        <taxon>Streptophyta</taxon>
        <taxon>Embryophyta</taxon>
        <taxon>Tracheophyta</taxon>
        <taxon>Spermatophyta</taxon>
        <taxon>Magnoliopsida</taxon>
        <taxon>eudicotyledons</taxon>
        <taxon>Gunneridae</taxon>
        <taxon>Pentapetalae</taxon>
        <taxon>rosids</taxon>
        <taxon>fabids</taxon>
        <taxon>Fabales</taxon>
        <taxon>Fabaceae</taxon>
        <taxon>Papilionoideae</taxon>
        <taxon>50 kb inversion clade</taxon>
        <taxon>NPAAA clade</taxon>
        <taxon>Hologalegina</taxon>
        <taxon>IRL clade</taxon>
        <taxon>Trifolieae</taxon>
        <taxon>Trifolium</taxon>
    </lineage>
</organism>